<feature type="compositionally biased region" description="Polar residues" evidence="1">
    <location>
        <begin position="609"/>
        <end position="632"/>
    </location>
</feature>
<feature type="compositionally biased region" description="Basic residues" evidence="1">
    <location>
        <begin position="702"/>
        <end position="715"/>
    </location>
</feature>
<dbReference type="EMBL" id="KZ451963">
    <property type="protein sequence ID" value="PKA57580.1"/>
    <property type="molecule type" value="Genomic_DNA"/>
</dbReference>
<reference evidence="2 3" key="1">
    <citation type="journal article" date="2017" name="Nature">
        <title>The Apostasia genome and the evolution of orchids.</title>
        <authorList>
            <person name="Zhang G.Q."/>
            <person name="Liu K.W."/>
            <person name="Li Z."/>
            <person name="Lohaus R."/>
            <person name="Hsiao Y.Y."/>
            <person name="Niu S.C."/>
            <person name="Wang J.Y."/>
            <person name="Lin Y.C."/>
            <person name="Xu Q."/>
            <person name="Chen L.J."/>
            <person name="Yoshida K."/>
            <person name="Fujiwara S."/>
            <person name="Wang Z.W."/>
            <person name="Zhang Y.Q."/>
            <person name="Mitsuda N."/>
            <person name="Wang M."/>
            <person name="Liu G.H."/>
            <person name="Pecoraro L."/>
            <person name="Huang H.X."/>
            <person name="Xiao X.J."/>
            <person name="Lin M."/>
            <person name="Wu X.Y."/>
            <person name="Wu W.L."/>
            <person name="Chen Y.Y."/>
            <person name="Chang S.B."/>
            <person name="Sakamoto S."/>
            <person name="Ohme-Takagi M."/>
            <person name="Yagi M."/>
            <person name="Zeng S.J."/>
            <person name="Shen C.Y."/>
            <person name="Yeh C.M."/>
            <person name="Luo Y.B."/>
            <person name="Tsai W.C."/>
            <person name="Van de Peer Y."/>
            <person name="Liu Z.J."/>
        </authorList>
    </citation>
    <scope>NUCLEOTIDE SEQUENCE [LARGE SCALE GENOMIC DNA]</scope>
    <source>
        <strain evidence="3">cv. Shenzhen</strain>
        <tissue evidence="2">Stem</tissue>
    </source>
</reference>
<dbReference type="Proteomes" id="UP000236161">
    <property type="component" value="Unassembled WGS sequence"/>
</dbReference>
<dbReference type="PANTHER" id="PTHR33416">
    <property type="entry name" value="NUCLEAR PORE COMPLEX PROTEIN NUP1"/>
    <property type="match status" value="1"/>
</dbReference>
<gene>
    <name evidence="2" type="ORF">AXF42_Ash018555</name>
</gene>
<feature type="region of interest" description="Disordered" evidence="1">
    <location>
        <begin position="555"/>
        <end position="722"/>
    </location>
</feature>
<protein>
    <recommendedName>
        <fullName evidence="4">Protein KAKU4</fullName>
    </recommendedName>
</protein>
<evidence type="ECO:0000313" key="2">
    <source>
        <dbReference type="EMBL" id="PKA57580.1"/>
    </source>
</evidence>
<name>A0A2I0APV0_9ASPA</name>
<evidence type="ECO:0008006" key="4">
    <source>
        <dbReference type="Google" id="ProtNLM"/>
    </source>
</evidence>
<keyword evidence="3" id="KW-1185">Reference proteome</keyword>
<accession>A0A2I0APV0</accession>
<feature type="compositionally biased region" description="Basic and acidic residues" evidence="1">
    <location>
        <begin position="563"/>
        <end position="572"/>
    </location>
</feature>
<evidence type="ECO:0000313" key="3">
    <source>
        <dbReference type="Proteomes" id="UP000236161"/>
    </source>
</evidence>
<dbReference type="OrthoDB" id="666185at2759"/>
<dbReference type="STRING" id="1088818.A0A2I0APV0"/>
<dbReference type="PANTHER" id="PTHR33416:SF37">
    <property type="entry name" value="OS04G0655600 PROTEIN"/>
    <property type="match status" value="1"/>
</dbReference>
<proteinExistence type="predicted"/>
<feature type="compositionally biased region" description="Basic and acidic residues" evidence="1">
    <location>
        <begin position="583"/>
        <end position="601"/>
    </location>
</feature>
<feature type="region of interest" description="Disordered" evidence="1">
    <location>
        <begin position="129"/>
        <end position="153"/>
    </location>
</feature>
<evidence type="ECO:0000256" key="1">
    <source>
        <dbReference type="SAM" id="MobiDB-lite"/>
    </source>
</evidence>
<dbReference type="GO" id="GO:0005635">
    <property type="term" value="C:nuclear envelope"/>
    <property type="evidence" value="ECO:0007669"/>
    <property type="project" value="TreeGrafter"/>
</dbReference>
<dbReference type="AlphaFoldDB" id="A0A2I0APV0"/>
<organism evidence="2 3">
    <name type="scientific">Apostasia shenzhenica</name>
    <dbReference type="NCBI Taxonomy" id="1088818"/>
    <lineage>
        <taxon>Eukaryota</taxon>
        <taxon>Viridiplantae</taxon>
        <taxon>Streptophyta</taxon>
        <taxon>Embryophyta</taxon>
        <taxon>Tracheophyta</taxon>
        <taxon>Spermatophyta</taxon>
        <taxon>Magnoliopsida</taxon>
        <taxon>Liliopsida</taxon>
        <taxon>Asparagales</taxon>
        <taxon>Orchidaceae</taxon>
        <taxon>Apostasioideae</taxon>
        <taxon>Apostasia</taxon>
    </lineage>
</organism>
<dbReference type="GO" id="GO:0071763">
    <property type="term" value="P:nuclear membrane organization"/>
    <property type="evidence" value="ECO:0007669"/>
    <property type="project" value="TreeGrafter"/>
</dbReference>
<sequence length="722" mass="79625">MKCNLFPSKSETFSTHVRSKTTKLHISIARLPFTVPFLSVPVADYLSFPLYSKMASRFQAGGREEPGSGGKILRGRRVLPAFSPYSRPSSAETLLPRTVRETQAGRNPSWVRGLIFGAGKLISSVLGFGGGSPQSESSSEYSSDEERDPNPIEMEDRLTGFNVRETIAEGNVKSLAIVPKSETKLVIEHLLMQETFSRDECSKLIKIIRSRVQDPSPKVGWDSLNEVLNKATGNGHWPLLNHMNLSETFNHSSSNLASFTPRIYHHGVDSYDLRKKAVMEAKKWFEEKQLSPNQLYDQERGVCILSSDMNKHGFDAGGGSPIDMAKSYMQSLPPWRSPYFSTVGFRTPQSKEHASHNIGSQMLHTSKSIEGDYIPIGSWDQESLDTDQDDARLRQVESTSRLSLFKYSKTLVKTTNIYDTGQDKPLKLHDGKAVEEDNVVETHNITSQIVNLEPKQAFKVTEEAENVTALTNTPELLHSNIGGELNTSDAMDIGGELNTSDAMDMSDKNLDLEISLLSEDQVCSISCQDSPGLASTAGLDNGDCFRESKILLHKNHPPAEASLQKESDDKGKLPANTSSQVSHDSDCKQSHSVTDSKKPDENSNDQEEATASSLKVNTNRLLSEVNINSDLESMNKADPTATNSSKSGAPSIISEGTHEPPSDVSSDIPGTHRIANTSSRPRKGMKTRSMEQVPKLPEPSRRSNRRMKKLVRPKKMTGQTGM</sequence>